<dbReference type="CDD" id="cd10170">
    <property type="entry name" value="ASKHA_NBD_HSP70"/>
    <property type="match status" value="1"/>
</dbReference>
<dbReference type="EMBL" id="MCFA01000038">
    <property type="protein sequence ID" value="ORY13860.1"/>
    <property type="molecule type" value="Genomic_DNA"/>
</dbReference>
<evidence type="ECO:0000313" key="1">
    <source>
        <dbReference type="EMBL" id="ORY13860.1"/>
    </source>
</evidence>
<accession>A0A1Y1ZUG9</accession>
<organism evidence="1 2">
    <name type="scientific">Clohesyomyces aquaticus</name>
    <dbReference type="NCBI Taxonomy" id="1231657"/>
    <lineage>
        <taxon>Eukaryota</taxon>
        <taxon>Fungi</taxon>
        <taxon>Dikarya</taxon>
        <taxon>Ascomycota</taxon>
        <taxon>Pezizomycotina</taxon>
        <taxon>Dothideomycetes</taxon>
        <taxon>Pleosporomycetidae</taxon>
        <taxon>Pleosporales</taxon>
        <taxon>Lindgomycetaceae</taxon>
        <taxon>Clohesyomyces</taxon>
    </lineage>
</organism>
<dbReference type="STRING" id="1231657.A0A1Y1ZUG9"/>
<comment type="caution">
    <text evidence="1">The sequence shown here is derived from an EMBL/GenBank/DDBJ whole genome shotgun (WGS) entry which is preliminary data.</text>
</comment>
<dbReference type="PANTHER" id="PTHR14187">
    <property type="entry name" value="ALPHA KINASE/ELONGATION FACTOR 2 KINASE"/>
    <property type="match status" value="1"/>
</dbReference>
<protein>
    <recommendedName>
        <fullName evidence="3">Actin-like ATPase domain-containing protein</fullName>
    </recommendedName>
</protein>
<dbReference type="InterPro" id="IPR043129">
    <property type="entry name" value="ATPase_NBD"/>
</dbReference>
<dbReference type="Gene3D" id="3.30.420.40">
    <property type="match status" value="1"/>
</dbReference>
<dbReference type="PANTHER" id="PTHR14187:SF82">
    <property type="entry name" value="FAMILY CHAPERONE, PUTATIVE (AFU_ORTHOLOGUE AFUA_7G08575)-RELATED"/>
    <property type="match status" value="1"/>
</dbReference>
<dbReference type="AlphaFoldDB" id="A0A1Y1ZUG9"/>
<proteinExistence type="predicted"/>
<dbReference type="Proteomes" id="UP000193144">
    <property type="component" value="Unassembled WGS sequence"/>
</dbReference>
<keyword evidence="2" id="KW-1185">Reference proteome</keyword>
<evidence type="ECO:0008006" key="3">
    <source>
        <dbReference type="Google" id="ProtNLM"/>
    </source>
</evidence>
<name>A0A1Y1ZUG9_9PLEO</name>
<evidence type="ECO:0000313" key="2">
    <source>
        <dbReference type="Proteomes" id="UP000193144"/>
    </source>
</evidence>
<gene>
    <name evidence="1" type="ORF">BCR34DRAFT_253204</name>
</gene>
<sequence length="531" mass="60469">MDNDVKVPSVISYSPCSEADEQQFGSSLSPEAVAMINTKLELDVQDTRLDELDLILQVLEGVKDLKFDNVKRAQGLPGYTWKAPQKIVADYLEKAFVHFKRATDYLAGIKNRIPVDVIITVPVQWSYRAKNSTFKAIREAGFNESAFPRLERYVMVTEPEAAALYTARYLKEMEDEDLRVKDCFILCDAGGGTVDVVAYKVKETSPGLELQQMTIPTGKKCGASFVDQTFRNWLYDQIGEDNYNELDPRSDSERISAHATEGGQMRLLMQAFDPHKKAFKGSSADMHIPLPEPLDTLNIPGIVEDGELLVTNDDMRSFFGECIDEVIELIQGQIAQVDKKNNRVKTIFLIGGFSESEYLQEELAYSLRLRKIRLRRPSTSWSAVVRGAVLYGMESTNRTDQTRMIPCPRNYGLVMNHSYSQRTHGAQEVVRNEFTNQAMVRSQFDWFLMKGDLLLPNDSRTIEKNVVCYFHENAPKVCTLRLYEYLDDDLPEQYENAQEGYTSGQACRRSFTYRQCILRTAAESRDRALLL</sequence>
<reference evidence="1 2" key="1">
    <citation type="submission" date="2016-07" db="EMBL/GenBank/DDBJ databases">
        <title>Pervasive Adenine N6-methylation of Active Genes in Fungi.</title>
        <authorList>
            <consortium name="DOE Joint Genome Institute"/>
            <person name="Mondo S.J."/>
            <person name="Dannebaum R.O."/>
            <person name="Kuo R.C."/>
            <person name="Labutti K."/>
            <person name="Haridas S."/>
            <person name="Kuo A."/>
            <person name="Salamov A."/>
            <person name="Ahrendt S.R."/>
            <person name="Lipzen A."/>
            <person name="Sullivan W."/>
            <person name="Andreopoulos W.B."/>
            <person name="Clum A."/>
            <person name="Lindquist E."/>
            <person name="Daum C."/>
            <person name="Ramamoorthy G.K."/>
            <person name="Gryganskyi A."/>
            <person name="Culley D."/>
            <person name="Magnuson J.K."/>
            <person name="James T.Y."/>
            <person name="O'Malley M.A."/>
            <person name="Stajich J.E."/>
            <person name="Spatafora J.W."/>
            <person name="Visel A."/>
            <person name="Grigoriev I.V."/>
        </authorList>
    </citation>
    <scope>NUCLEOTIDE SEQUENCE [LARGE SCALE GENOMIC DNA]</scope>
    <source>
        <strain evidence="1 2">CBS 115471</strain>
    </source>
</reference>
<dbReference type="SUPFAM" id="SSF53067">
    <property type="entry name" value="Actin-like ATPase domain"/>
    <property type="match status" value="2"/>
</dbReference>
<dbReference type="OrthoDB" id="2963168at2759"/>